<dbReference type="GO" id="GO:0005506">
    <property type="term" value="F:iron ion binding"/>
    <property type="evidence" value="ECO:0007669"/>
    <property type="project" value="InterPro"/>
</dbReference>
<name>A0A0S4QSV2_9ACTN</name>
<evidence type="ECO:0000256" key="7">
    <source>
        <dbReference type="RuleBase" id="RU000461"/>
    </source>
</evidence>
<dbReference type="SUPFAM" id="SSF48264">
    <property type="entry name" value="Cytochrome P450"/>
    <property type="match status" value="1"/>
</dbReference>
<keyword evidence="2 7" id="KW-0349">Heme</keyword>
<dbReference type="RefSeq" id="WP_091278989.1">
    <property type="nucleotide sequence ID" value="NZ_FAOZ01000012.1"/>
</dbReference>
<keyword evidence="5 7" id="KW-0408">Iron</keyword>
<proteinExistence type="inferred from homology"/>
<comment type="similarity">
    <text evidence="1 7">Belongs to the cytochrome P450 family.</text>
</comment>
<dbReference type="Pfam" id="PF00067">
    <property type="entry name" value="p450"/>
    <property type="match status" value="1"/>
</dbReference>
<evidence type="ECO:0000256" key="1">
    <source>
        <dbReference type="ARBA" id="ARBA00010617"/>
    </source>
</evidence>
<dbReference type="GO" id="GO:0008395">
    <property type="term" value="F:steroid hydroxylase activity"/>
    <property type="evidence" value="ECO:0007669"/>
    <property type="project" value="TreeGrafter"/>
</dbReference>
<dbReference type="EMBL" id="FAOZ01000012">
    <property type="protein sequence ID" value="CUU57494.1"/>
    <property type="molecule type" value="Genomic_DNA"/>
</dbReference>
<dbReference type="GO" id="GO:0020037">
    <property type="term" value="F:heme binding"/>
    <property type="evidence" value="ECO:0007669"/>
    <property type="project" value="InterPro"/>
</dbReference>
<sequence length="396" mass="44859">MSDLYWDPISPELRDDPYPLWRRLRDEAPVYRNDRLDFYALSRFADIEAAHRDAETFSSNHGTTLETMSPEPMDSAMMIWLDPPRHTTLRKLVSRAFTVRRVSALEDRIREICAELLDPRIGSGGFDFVQDFSAILPPTVISILLGVPRSEREELRQVVDNVFHMEEGVGMANEVSYTALTELGLRLGAHFADRRTNARDDVFTDLVAAEVADEVTGEPRRLTDEELASFAILLFSAGSETVARNLGWAASLLDQHPDQRAELARDPALIPGALEEILRFEPPSPVNARWSTRDITVGDQMIPANSRVILITGSAGRDERQYTNPDVFDIHRKVDLHMTFGYGMHFCLGAALARREGRIGLEETLRRWPDWTVDREATEMLYTSTVRGPLRLPVRV</sequence>
<dbReference type="PRINTS" id="PR00385">
    <property type="entry name" value="P450"/>
</dbReference>
<evidence type="ECO:0000256" key="4">
    <source>
        <dbReference type="ARBA" id="ARBA00023002"/>
    </source>
</evidence>
<dbReference type="PANTHER" id="PTHR46696">
    <property type="entry name" value="P450, PUTATIVE (EUROFUNG)-RELATED"/>
    <property type="match status" value="1"/>
</dbReference>
<protein>
    <submittedName>
        <fullName evidence="8">Cytochrome P450</fullName>
    </submittedName>
</protein>
<evidence type="ECO:0000256" key="3">
    <source>
        <dbReference type="ARBA" id="ARBA00022723"/>
    </source>
</evidence>
<dbReference type="GO" id="GO:0036199">
    <property type="term" value="F:cholest-4-en-3-one 26-monooxygenase activity"/>
    <property type="evidence" value="ECO:0007669"/>
    <property type="project" value="TreeGrafter"/>
</dbReference>
<keyword evidence="3 7" id="KW-0479">Metal-binding</keyword>
<gene>
    <name evidence="8" type="ORF">Ga0074812_112154</name>
</gene>
<dbReference type="PANTHER" id="PTHR46696:SF4">
    <property type="entry name" value="BIOTIN BIOSYNTHESIS CYTOCHROME P450"/>
    <property type="match status" value="1"/>
</dbReference>
<dbReference type="InterPro" id="IPR036396">
    <property type="entry name" value="Cyt_P450_sf"/>
</dbReference>
<dbReference type="GO" id="GO:0006707">
    <property type="term" value="P:cholesterol catabolic process"/>
    <property type="evidence" value="ECO:0007669"/>
    <property type="project" value="TreeGrafter"/>
</dbReference>
<dbReference type="Proteomes" id="UP000198802">
    <property type="component" value="Unassembled WGS sequence"/>
</dbReference>
<organism evidence="8 9">
    <name type="scientific">Parafrankia irregularis</name>
    <dbReference type="NCBI Taxonomy" id="795642"/>
    <lineage>
        <taxon>Bacteria</taxon>
        <taxon>Bacillati</taxon>
        <taxon>Actinomycetota</taxon>
        <taxon>Actinomycetes</taxon>
        <taxon>Frankiales</taxon>
        <taxon>Frankiaceae</taxon>
        <taxon>Parafrankia</taxon>
    </lineage>
</organism>
<dbReference type="AlphaFoldDB" id="A0A0S4QSV2"/>
<dbReference type="PROSITE" id="PS00086">
    <property type="entry name" value="CYTOCHROME_P450"/>
    <property type="match status" value="1"/>
</dbReference>
<dbReference type="Gene3D" id="1.10.630.10">
    <property type="entry name" value="Cytochrome P450"/>
    <property type="match status" value="1"/>
</dbReference>
<dbReference type="FunFam" id="1.10.630.10:FF:000018">
    <property type="entry name" value="Cytochrome P450 monooxygenase"/>
    <property type="match status" value="1"/>
</dbReference>
<keyword evidence="6 7" id="KW-0503">Monooxygenase</keyword>
<dbReference type="InterPro" id="IPR017972">
    <property type="entry name" value="Cyt_P450_CS"/>
</dbReference>
<dbReference type="InterPro" id="IPR001128">
    <property type="entry name" value="Cyt_P450"/>
</dbReference>
<evidence type="ECO:0000256" key="5">
    <source>
        <dbReference type="ARBA" id="ARBA00023004"/>
    </source>
</evidence>
<evidence type="ECO:0000313" key="8">
    <source>
        <dbReference type="EMBL" id="CUU57494.1"/>
    </source>
</evidence>
<dbReference type="CDD" id="cd11078">
    <property type="entry name" value="CYP130-like"/>
    <property type="match status" value="1"/>
</dbReference>
<evidence type="ECO:0000256" key="6">
    <source>
        <dbReference type="ARBA" id="ARBA00023033"/>
    </source>
</evidence>
<keyword evidence="4 7" id="KW-0560">Oxidoreductase</keyword>
<evidence type="ECO:0000256" key="2">
    <source>
        <dbReference type="ARBA" id="ARBA00022617"/>
    </source>
</evidence>
<evidence type="ECO:0000313" key="9">
    <source>
        <dbReference type="Proteomes" id="UP000198802"/>
    </source>
</evidence>
<reference evidence="9" key="1">
    <citation type="submission" date="2015-11" db="EMBL/GenBank/DDBJ databases">
        <authorList>
            <person name="Varghese N."/>
        </authorList>
    </citation>
    <scope>NUCLEOTIDE SEQUENCE [LARGE SCALE GENOMIC DNA]</scope>
    <source>
        <strain evidence="9">DSM 45899</strain>
    </source>
</reference>
<dbReference type="InterPro" id="IPR002397">
    <property type="entry name" value="Cyt_P450_B"/>
</dbReference>
<dbReference type="PRINTS" id="PR00359">
    <property type="entry name" value="BP450"/>
</dbReference>
<accession>A0A0S4QSV2</accession>
<keyword evidence="9" id="KW-1185">Reference proteome</keyword>